<dbReference type="Pfam" id="PF00011">
    <property type="entry name" value="HSP20"/>
    <property type="match status" value="1"/>
</dbReference>
<dbReference type="Gene3D" id="2.60.40.790">
    <property type="match status" value="1"/>
</dbReference>
<gene>
    <name evidence="4" type="ORF">sS8_1589</name>
</gene>
<dbReference type="Proteomes" id="UP000266313">
    <property type="component" value="Chromosome"/>
</dbReference>
<dbReference type="SUPFAM" id="SSF49764">
    <property type="entry name" value="HSP20-like chaperones"/>
    <property type="match status" value="1"/>
</dbReference>
<accession>A0A250KPP5</accession>
<sequence>MTRYEPWSILNQLQRELERSFEGGRPGTDTAATAEWTPAVDIKEEPGRYILWADLPGVSSDSIDIMMENGILTLKGERKTEATVRREGLKRVERVFGSFYRRFSLPDTADADGITARSKNGVLEISIPKKAAVQPKKINVVSEG</sequence>
<dbReference type="CDD" id="cd06464">
    <property type="entry name" value="ACD_sHsps-like"/>
    <property type="match status" value="1"/>
</dbReference>
<dbReference type="KEGG" id="mmai:sS8_1589"/>
<protein>
    <submittedName>
        <fullName evidence="4">HSP20 family protein</fullName>
    </submittedName>
</protein>
<evidence type="ECO:0000313" key="4">
    <source>
        <dbReference type="EMBL" id="BBA33547.1"/>
    </source>
</evidence>
<dbReference type="PROSITE" id="PS01031">
    <property type="entry name" value="SHSP"/>
    <property type="match status" value="1"/>
</dbReference>
<dbReference type="AlphaFoldDB" id="A0A250KPP5"/>
<evidence type="ECO:0000259" key="3">
    <source>
        <dbReference type="PROSITE" id="PS01031"/>
    </source>
</evidence>
<keyword evidence="5" id="KW-1185">Reference proteome</keyword>
<dbReference type="EMBL" id="AP017928">
    <property type="protein sequence ID" value="BBA33547.1"/>
    <property type="molecule type" value="Genomic_DNA"/>
</dbReference>
<dbReference type="InterPro" id="IPR008978">
    <property type="entry name" value="HSP20-like_chaperone"/>
</dbReference>
<organism evidence="4 5">
    <name type="scientific">Methylocaldum marinum</name>
    <dbReference type="NCBI Taxonomy" id="1432792"/>
    <lineage>
        <taxon>Bacteria</taxon>
        <taxon>Pseudomonadati</taxon>
        <taxon>Pseudomonadota</taxon>
        <taxon>Gammaproteobacteria</taxon>
        <taxon>Methylococcales</taxon>
        <taxon>Methylococcaceae</taxon>
        <taxon>Methylocaldum</taxon>
    </lineage>
</organism>
<dbReference type="PANTHER" id="PTHR11527">
    <property type="entry name" value="HEAT-SHOCK PROTEIN 20 FAMILY MEMBER"/>
    <property type="match status" value="1"/>
</dbReference>
<evidence type="ECO:0000256" key="1">
    <source>
        <dbReference type="PROSITE-ProRule" id="PRU00285"/>
    </source>
</evidence>
<reference evidence="4 5" key="1">
    <citation type="submission" date="2016-12" db="EMBL/GenBank/DDBJ databases">
        <title>Genome sequencing of Methylocaldum marinum.</title>
        <authorList>
            <person name="Takeuchi M."/>
            <person name="Kamagata Y."/>
            <person name="Hiraoka S."/>
            <person name="Oshima K."/>
            <person name="Hattori M."/>
            <person name="Iwasaki W."/>
        </authorList>
    </citation>
    <scope>NUCLEOTIDE SEQUENCE [LARGE SCALE GENOMIC DNA]</scope>
    <source>
        <strain evidence="4 5">S8</strain>
    </source>
</reference>
<dbReference type="InterPro" id="IPR031107">
    <property type="entry name" value="Small_HSP"/>
</dbReference>
<feature type="domain" description="SHSP" evidence="3">
    <location>
        <begin position="31"/>
        <end position="144"/>
    </location>
</feature>
<proteinExistence type="inferred from homology"/>
<name>A0A250KPP5_9GAMM</name>
<evidence type="ECO:0000256" key="2">
    <source>
        <dbReference type="RuleBase" id="RU003616"/>
    </source>
</evidence>
<evidence type="ECO:0000313" key="5">
    <source>
        <dbReference type="Proteomes" id="UP000266313"/>
    </source>
</evidence>
<dbReference type="InterPro" id="IPR002068">
    <property type="entry name" value="A-crystallin/Hsp20_dom"/>
</dbReference>
<comment type="similarity">
    <text evidence="1 2">Belongs to the small heat shock protein (HSP20) family.</text>
</comment>